<evidence type="ECO:0000256" key="1">
    <source>
        <dbReference type="SAM" id="MobiDB-lite"/>
    </source>
</evidence>
<dbReference type="EMBL" id="CP126657">
    <property type="protein sequence ID" value="WJZ97053.1"/>
    <property type="molecule type" value="Genomic_DNA"/>
</dbReference>
<organism evidence="2 3">
    <name type="scientific">Vitis vinifera</name>
    <name type="common">Grape</name>
    <dbReference type="NCBI Taxonomy" id="29760"/>
    <lineage>
        <taxon>Eukaryota</taxon>
        <taxon>Viridiplantae</taxon>
        <taxon>Streptophyta</taxon>
        <taxon>Embryophyta</taxon>
        <taxon>Tracheophyta</taxon>
        <taxon>Spermatophyta</taxon>
        <taxon>Magnoliopsida</taxon>
        <taxon>eudicotyledons</taxon>
        <taxon>Gunneridae</taxon>
        <taxon>Pentapetalae</taxon>
        <taxon>rosids</taxon>
        <taxon>Vitales</taxon>
        <taxon>Vitaceae</taxon>
        <taxon>Viteae</taxon>
        <taxon>Vitis</taxon>
    </lineage>
</organism>
<sequence>MGWACGGPNSSATGNTLTKNSGIPTEFNNHLTRRRQLLWEIRDKVSDMIKICVLKFEASRDGISRIPGGDGSTWQQAYSNALTRLDVTYHSFIRTKQE</sequence>
<name>A0ABY9CPF8_VITVI</name>
<evidence type="ECO:0000313" key="2">
    <source>
        <dbReference type="EMBL" id="WJZ97053.1"/>
    </source>
</evidence>
<protein>
    <submittedName>
        <fullName evidence="2">Uncharacterized protein</fullName>
    </submittedName>
</protein>
<evidence type="ECO:0000313" key="3">
    <source>
        <dbReference type="Proteomes" id="UP001227230"/>
    </source>
</evidence>
<accession>A0ABY9CPF8</accession>
<feature type="region of interest" description="Disordered" evidence="1">
    <location>
        <begin position="1"/>
        <end position="25"/>
    </location>
</feature>
<gene>
    <name evidence="2" type="ORF">VitviT2T_015687</name>
</gene>
<reference evidence="2 3" key="1">
    <citation type="journal article" date="2023" name="Hortic Res">
        <title>The complete reference genome for grapevine (Vitis vinifera L.) genetics and breeding.</title>
        <authorList>
            <person name="Shi X."/>
            <person name="Cao S."/>
            <person name="Wang X."/>
            <person name="Huang S."/>
            <person name="Wang Y."/>
            <person name="Liu Z."/>
            <person name="Liu W."/>
            <person name="Leng X."/>
            <person name="Peng Y."/>
            <person name="Wang N."/>
            <person name="Wang Y."/>
            <person name="Ma Z."/>
            <person name="Xu X."/>
            <person name="Zhang F."/>
            <person name="Xue H."/>
            <person name="Zhong H."/>
            <person name="Wang Y."/>
            <person name="Zhang K."/>
            <person name="Velt A."/>
            <person name="Avia K."/>
            <person name="Holtgrawe D."/>
            <person name="Grimplet J."/>
            <person name="Matus J.T."/>
            <person name="Ware D."/>
            <person name="Wu X."/>
            <person name="Wang H."/>
            <person name="Liu C."/>
            <person name="Fang Y."/>
            <person name="Rustenholz C."/>
            <person name="Cheng Z."/>
            <person name="Xiao H."/>
            <person name="Zhou Y."/>
        </authorList>
    </citation>
    <scope>NUCLEOTIDE SEQUENCE [LARGE SCALE GENOMIC DNA]</scope>
    <source>
        <strain evidence="3">cv. Pinot noir / PN40024</strain>
        <tissue evidence="2">Leaf</tissue>
    </source>
</reference>
<proteinExistence type="predicted"/>
<keyword evidence="3" id="KW-1185">Reference proteome</keyword>
<feature type="compositionally biased region" description="Polar residues" evidence="1">
    <location>
        <begin position="8"/>
        <end position="25"/>
    </location>
</feature>
<dbReference type="Proteomes" id="UP001227230">
    <property type="component" value="Chromosome 10"/>
</dbReference>